<dbReference type="PANTHER" id="PTHR42648:SF11">
    <property type="entry name" value="TRANSPOSON TY4-P GAG-POL POLYPROTEIN"/>
    <property type="match status" value="1"/>
</dbReference>
<accession>A0A225WVC9</accession>
<dbReference type="GO" id="GO:0046872">
    <property type="term" value="F:metal ion binding"/>
    <property type="evidence" value="ECO:0007669"/>
    <property type="project" value="UniProtKB-KW"/>
</dbReference>
<keyword evidence="5" id="KW-0460">Magnesium</keyword>
<keyword evidence="8" id="KW-0808">Transferase</keyword>
<protein>
    <submittedName>
        <fullName evidence="11">Polyprotein</fullName>
    </submittedName>
</protein>
<dbReference type="STRING" id="4795.A0A225WVC9"/>
<dbReference type="PANTHER" id="PTHR42648">
    <property type="entry name" value="TRANSPOSASE, PUTATIVE-RELATED"/>
    <property type="match status" value="1"/>
</dbReference>
<organism evidence="11 12">
    <name type="scientific">Phytophthora megakarya</name>
    <dbReference type="NCBI Taxonomy" id="4795"/>
    <lineage>
        <taxon>Eukaryota</taxon>
        <taxon>Sar</taxon>
        <taxon>Stramenopiles</taxon>
        <taxon>Oomycota</taxon>
        <taxon>Peronosporomycetes</taxon>
        <taxon>Peronosporales</taxon>
        <taxon>Peronosporaceae</taxon>
        <taxon>Phytophthora</taxon>
    </lineage>
</organism>
<keyword evidence="9" id="KW-0233">DNA recombination</keyword>
<evidence type="ECO:0000256" key="2">
    <source>
        <dbReference type="ARBA" id="ARBA00022723"/>
    </source>
</evidence>
<keyword evidence="8" id="KW-0239">DNA-directed DNA polymerase</keyword>
<dbReference type="Pfam" id="PF25597">
    <property type="entry name" value="SH3_retrovirus"/>
    <property type="match status" value="1"/>
</dbReference>
<evidence type="ECO:0000256" key="4">
    <source>
        <dbReference type="ARBA" id="ARBA00022801"/>
    </source>
</evidence>
<evidence type="ECO:0000256" key="3">
    <source>
        <dbReference type="ARBA" id="ARBA00022759"/>
    </source>
</evidence>
<dbReference type="InterPro" id="IPR057670">
    <property type="entry name" value="SH3_retrovirus"/>
</dbReference>
<dbReference type="EMBL" id="NBNE01000281">
    <property type="protein sequence ID" value="OWZ20870.1"/>
    <property type="molecule type" value="Genomic_DNA"/>
</dbReference>
<gene>
    <name evidence="11" type="ORF">PHMEG_0004669</name>
</gene>
<dbReference type="GO" id="GO:0015074">
    <property type="term" value="P:DNA integration"/>
    <property type="evidence" value="ECO:0007669"/>
    <property type="project" value="UniProtKB-KW"/>
</dbReference>
<dbReference type="Proteomes" id="UP000198211">
    <property type="component" value="Unassembled WGS sequence"/>
</dbReference>
<keyword evidence="1" id="KW-0540">Nuclease</keyword>
<evidence type="ECO:0000256" key="5">
    <source>
        <dbReference type="ARBA" id="ARBA00022842"/>
    </source>
</evidence>
<evidence type="ECO:0000256" key="9">
    <source>
        <dbReference type="ARBA" id="ARBA00023172"/>
    </source>
</evidence>
<dbReference type="GO" id="GO:0004519">
    <property type="term" value="F:endonuclease activity"/>
    <property type="evidence" value="ECO:0007669"/>
    <property type="project" value="UniProtKB-KW"/>
</dbReference>
<evidence type="ECO:0000256" key="7">
    <source>
        <dbReference type="ARBA" id="ARBA00022918"/>
    </source>
</evidence>
<evidence type="ECO:0000259" key="10">
    <source>
        <dbReference type="Pfam" id="PF25597"/>
    </source>
</evidence>
<dbReference type="OrthoDB" id="166668at2759"/>
<dbReference type="GO" id="GO:0016787">
    <property type="term" value="F:hydrolase activity"/>
    <property type="evidence" value="ECO:0007669"/>
    <property type="project" value="UniProtKB-KW"/>
</dbReference>
<sequence length="133" mass="15289">MNRTNLEKARSVFYYKGVPTMWWAEAVETAVYLINRSTNAAHSDVTLYKLGFKVKPRMEHLRVFGSQGYAHIDDATRRKLEAKRFQCLFLGYAENANGYRVYDLEASKVKVSRSVMLDEREVGGIYDSPSPQL</sequence>
<keyword evidence="7" id="KW-0695">RNA-directed DNA polymerase</keyword>
<keyword evidence="6" id="KW-0229">DNA integration</keyword>
<proteinExistence type="predicted"/>
<evidence type="ECO:0000256" key="6">
    <source>
        <dbReference type="ARBA" id="ARBA00022908"/>
    </source>
</evidence>
<dbReference type="AlphaFoldDB" id="A0A225WVC9"/>
<keyword evidence="12" id="KW-1185">Reference proteome</keyword>
<comment type="caution">
    <text evidence="11">The sequence shown here is derived from an EMBL/GenBank/DDBJ whole genome shotgun (WGS) entry which is preliminary data.</text>
</comment>
<keyword evidence="3" id="KW-0255">Endonuclease</keyword>
<evidence type="ECO:0000313" key="12">
    <source>
        <dbReference type="Proteomes" id="UP000198211"/>
    </source>
</evidence>
<feature type="domain" description="Retroviral polymerase SH3-like" evidence="10">
    <location>
        <begin position="67"/>
        <end position="122"/>
    </location>
</feature>
<evidence type="ECO:0000256" key="8">
    <source>
        <dbReference type="ARBA" id="ARBA00022932"/>
    </source>
</evidence>
<dbReference type="GO" id="GO:0003964">
    <property type="term" value="F:RNA-directed DNA polymerase activity"/>
    <property type="evidence" value="ECO:0007669"/>
    <property type="project" value="UniProtKB-KW"/>
</dbReference>
<evidence type="ECO:0000256" key="1">
    <source>
        <dbReference type="ARBA" id="ARBA00022722"/>
    </source>
</evidence>
<evidence type="ECO:0000313" key="11">
    <source>
        <dbReference type="EMBL" id="OWZ20870.1"/>
    </source>
</evidence>
<reference evidence="12" key="1">
    <citation type="submission" date="2017-03" db="EMBL/GenBank/DDBJ databases">
        <title>Phytopthora megakarya and P. palmivora, two closely related causual agents of cacao black pod achieved similar genome size and gene model numbers by different mechanisms.</title>
        <authorList>
            <person name="Ali S."/>
            <person name="Shao J."/>
            <person name="Larry D.J."/>
            <person name="Kronmiller B."/>
            <person name="Shen D."/>
            <person name="Strem M.D."/>
            <person name="Melnick R.L."/>
            <person name="Guiltinan M.J."/>
            <person name="Tyler B.M."/>
            <person name="Meinhardt L.W."/>
            <person name="Bailey B.A."/>
        </authorList>
    </citation>
    <scope>NUCLEOTIDE SEQUENCE [LARGE SCALE GENOMIC DNA]</scope>
    <source>
        <strain evidence="12">zdho120</strain>
    </source>
</reference>
<dbReference type="GO" id="GO:0003887">
    <property type="term" value="F:DNA-directed DNA polymerase activity"/>
    <property type="evidence" value="ECO:0007669"/>
    <property type="project" value="UniProtKB-KW"/>
</dbReference>
<dbReference type="GO" id="GO:0006310">
    <property type="term" value="P:DNA recombination"/>
    <property type="evidence" value="ECO:0007669"/>
    <property type="project" value="UniProtKB-KW"/>
</dbReference>
<keyword evidence="4" id="KW-0378">Hydrolase</keyword>
<keyword evidence="8" id="KW-0548">Nucleotidyltransferase</keyword>
<dbReference type="InterPro" id="IPR039537">
    <property type="entry name" value="Retrotran_Ty1/copia-like"/>
</dbReference>
<name>A0A225WVC9_9STRA</name>
<keyword evidence="2" id="KW-0479">Metal-binding</keyword>